<dbReference type="AlphaFoldDB" id="A0AAD2DY40"/>
<dbReference type="FunFam" id="3.40.1810.10:FF:000024">
    <property type="entry name" value="Agamous-like MADS-box protein AGL80"/>
    <property type="match status" value="1"/>
</dbReference>
<feature type="region of interest" description="Disordered" evidence="6">
    <location>
        <begin position="158"/>
        <end position="186"/>
    </location>
</feature>
<proteinExistence type="predicted"/>
<dbReference type="Proteomes" id="UP000834106">
    <property type="component" value="Chromosome 10"/>
</dbReference>
<evidence type="ECO:0000256" key="2">
    <source>
        <dbReference type="ARBA" id="ARBA00023015"/>
    </source>
</evidence>
<evidence type="ECO:0000256" key="6">
    <source>
        <dbReference type="SAM" id="MobiDB-lite"/>
    </source>
</evidence>
<dbReference type="GO" id="GO:0000987">
    <property type="term" value="F:cis-regulatory region sequence-specific DNA binding"/>
    <property type="evidence" value="ECO:0007669"/>
    <property type="project" value="InterPro"/>
</dbReference>
<feature type="domain" description="MADS-box" evidence="7">
    <location>
        <begin position="1"/>
        <end position="49"/>
    </location>
</feature>
<dbReference type="InterPro" id="IPR050142">
    <property type="entry name" value="MADS-box/MEF2_TF"/>
</dbReference>
<dbReference type="Pfam" id="PF00319">
    <property type="entry name" value="SRF-TF"/>
    <property type="match status" value="1"/>
</dbReference>
<sequence length="186" mass="21160">MTRGKIKLEYIANDAERRASFKKRKKGIVNKMNELCTLCDIQACIIIYSAYEPQPTVWPSPLDAQQIISRFRELPEMEQTQRLFNQESYTTQRIQKSHKQVEKLQRINTLTDMEIQMHQCMAGLSSLQNGPLGYITEMGRLAEQKMRDIMARMDELEKNGGTTSQMGGNTGSSPPGKDAPGPSFRN</sequence>
<evidence type="ECO:0000256" key="3">
    <source>
        <dbReference type="ARBA" id="ARBA00023125"/>
    </source>
</evidence>
<evidence type="ECO:0000256" key="5">
    <source>
        <dbReference type="ARBA" id="ARBA00023242"/>
    </source>
</evidence>
<dbReference type="InterPro" id="IPR036879">
    <property type="entry name" value="TF_MADSbox_sf"/>
</dbReference>
<keyword evidence="9" id="KW-1185">Reference proteome</keyword>
<dbReference type="GO" id="GO:0005634">
    <property type="term" value="C:nucleus"/>
    <property type="evidence" value="ECO:0007669"/>
    <property type="project" value="UniProtKB-SubCell"/>
</dbReference>
<comment type="subcellular location">
    <subcellularLocation>
        <location evidence="1">Nucleus</location>
    </subcellularLocation>
</comment>
<dbReference type="GO" id="GO:0046983">
    <property type="term" value="F:protein dimerization activity"/>
    <property type="evidence" value="ECO:0007669"/>
    <property type="project" value="InterPro"/>
</dbReference>
<dbReference type="InterPro" id="IPR033897">
    <property type="entry name" value="SRF-like_MADS-box"/>
</dbReference>
<dbReference type="PROSITE" id="PS50066">
    <property type="entry name" value="MADS_BOX_2"/>
    <property type="match status" value="1"/>
</dbReference>
<organism evidence="8 9">
    <name type="scientific">Fraxinus pennsylvanica</name>
    <dbReference type="NCBI Taxonomy" id="56036"/>
    <lineage>
        <taxon>Eukaryota</taxon>
        <taxon>Viridiplantae</taxon>
        <taxon>Streptophyta</taxon>
        <taxon>Embryophyta</taxon>
        <taxon>Tracheophyta</taxon>
        <taxon>Spermatophyta</taxon>
        <taxon>Magnoliopsida</taxon>
        <taxon>eudicotyledons</taxon>
        <taxon>Gunneridae</taxon>
        <taxon>Pentapetalae</taxon>
        <taxon>asterids</taxon>
        <taxon>lamiids</taxon>
        <taxon>Lamiales</taxon>
        <taxon>Oleaceae</taxon>
        <taxon>Oleeae</taxon>
        <taxon>Fraxinus</taxon>
    </lineage>
</organism>
<accession>A0AAD2DY40</accession>
<evidence type="ECO:0000259" key="7">
    <source>
        <dbReference type="PROSITE" id="PS50066"/>
    </source>
</evidence>
<feature type="compositionally biased region" description="Polar residues" evidence="6">
    <location>
        <begin position="160"/>
        <end position="173"/>
    </location>
</feature>
<dbReference type="SMART" id="SM00432">
    <property type="entry name" value="MADS"/>
    <property type="match status" value="1"/>
</dbReference>
<dbReference type="Gene3D" id="3.40.1810.10">
    <property type="entry name" value="Transcription factor, MADS-box"/>
    <property type="match status" value="1"/>
</dbReference>
<keyword evidence="4" id="KW-0804">Transcription</keyword>
<evidence type="ECO:0000256" key="1">
    <source>
        <dbReference type="ARBA" id="ARBA00004123"/>
    </source>
</evidence>
<dbReference type="GO" id="GO:0000981">
    <property type="term" value="F:DNA-binding transcription factor activity, RNA polymerase II-specific"/>
    <property type="evidence" value="ECO:0007669"/>
    <property type="project" value="InterPro"/>
</dbReference>
<evidence type="ECO:0000256" key="4">
    <source>
        <dbReference type="ARBA" id="ARBA00023163"/>
    </source>
</evidence>
<dbReference type="PANTHER" id="PTHR48019">
    <property type="entry name" value="SERUM RESPONSE FACTOR HOMOLOG"/>
    <property type="match status" value="1"/>
</dbReference>
<keyword evidence="3" id="KW-0238">DNA-binding</keyword>
<evidence type="ECO:0000313" key="8">
    <source>
        <dbReference type="EMBL" id="CAI9769093.1"/>
    </source>
</evidence>
<dbReference type="PRINTS" id="PR00404">
    <property type="entry name" value="MADSDOMAIN"/>
</dbReference>
<keyword evidence="5" id="KW-0539">Nucleus</keyword>
<dbReference type="CDD" id="cd00266">
    <property type="entry name" value="MADS_SRF_like"/>
    <property type="match status" value="1"/>
</dbReference>
<dbReference type="InterPro" id="IPR002100">
    <property type="entry name" value="TF_MADSbox"/>
</dbReference>
<name>A0AAD2DY40_9LAMI</name>
<dbReference type="SUPFAM" id="SSF55455">
    <property type="entry name" value="SRF-like"/>
    <property type="match status" value="1"/>
</dbReference>
<evidence type="ECO:0000313" key="9">
    <source>
        <dbReference type="Proteomes" id="UP000834106"/>
    </source>
</evidence>
<dbReference type="GO" id="GO:0045944">
    <property type="term" value="P:positive regulation of transcription by RNA polymerase II"/>
    <property type="evidence" value="ECO:0007669"/>
    <property type="project" value="InterPro"/>
</dbReference>
<reference evidence="8" key="1">
    <citation type="submission" date="2023-05" db="EMBL/GenBank/DDBJ databases">
        <authorList>
            <person name="Huff M."/>
        </authorList>
    </citation>
    <scope>NUCLEOTIDE SEQUENCE</scope>
</reference>
<keyword evidence="2" id="KW-0805">Transcription regulation</keyword>
<gene>
    <name evidence="8" type="ORF">FPE_LOCUS17197</name>
</gene>
<protein>
    <recommendedName>
        <fullName evidence="7">MADS-box domain-containing protein</fullName>
    </recommendedName>
</protein>
<dbReference type="EMBL" id="OU503045">
    <property type="protein sequence ID" value="CAI9769093.1"/>
    <property type="molecule type" value="Genomic_DNA"/>
</dbReference>